<proteinExistence type="predicted"/>
<keyword evidence="2" id="KW-1185">Reference proteome</keyword>
<reference evidence="2" key="1">
    <citation type="submission" date="2019-04" db="EMBL/GenBank/DDBJ databases">
        <title>Friends and foes A comparative genomics studyof 23 Aspergillus species from section Flavi.</title>
        <authorList>
            <consortium name="DOE Joint Genome Institute"/>
            <person name="Kjaerbolling I."/>
            <person name="Vesth T."/>
            <person name="Frisvad J.C."/>
            <person name="Nybo J.L."/>
            <person name="Theobald S."/>
            <person name="Kildgaard S."/>
            <person name="Isbrandt T."/>
            <person name="Kuo A."/>
            <person name="Sato A."/>
            <person name="Lyhne E.K."/>
            <person name="Kogle M.E."/>
            <person name="Wiebenga A."/>
            <person name="Kun R.S."/>
            <person name="Lubbers R.J."/>
            <person name="Makela M.R."/>
            <person name="Barry K."/>
            <person name="Chovatia M."/>
            <person name="Clum A."/>
            <person name="Daum C."/>
            <person name="Haridas S."/>
            <person name="He G."/>
            <person name="LaButti K."/>
            <person name="Lipzen A."/>
            <person name="Mondo S."/>
            <person name="Riley R."/>
            <person name="Salamov A."/>
            <person name="Simmons B.A."/>
            <person name="Magnuson J.K."/>
            <person name="Henrissat B."/>
            <person name="Mortensen U.H."/>
            <person name="Larsen T.O."/>
            <person name="Devries R.P."/>
            <person name="Grigoriev I.V."/>
            <person name="Machida M."/>
            <person name="Baker S.E."/>
            <person name="Andersen M.R."/>
        </authorList>
    </citation>
    <scope>NUCLEOTIDE SEQUENCE [LARGE SCALE GENOMIC DNA]</scope>
    <source>
        <strain evidence="2">CBS 130015</strain>
    </source>
</reference>
<protein>
    <submittedName>
        <fullName evidence="1">Uncharacterized protein</fullName>
    </submittedName>
</protein>
<gene>
    <name evidence="1" type="ORF">BDV41DRAFT_297641</name>
</gene>
<name>A0A5N6VWV3_9EURO</name>
<accession>A0A5N6VWV3</accession>
<evidence type="ECO:0000313" key="2">
    <source>
        <dbReference type="Proteomes" id="UP000325433"/>
    </source>
</evidence>
<organism evidence="1 2">
    <name type="scientific">Aspergillus transmontanensis</name>
    <dbReference type="NCBI Taxonomy" id="1034304"/>
    <lineage>
        <taxon>Eukaryota</taxon>
        <taxon>Fungi</taxon>
        <taxon>Dikarya</taxon>
        <taxon>Ascomycota</taxon>
        <taxon>Pezizomycotina</taxon>
        <taxon>Eurotiomycetes</taxon>
        <taxon>Eurotiomycetidae</taxon>
        <taxon>Eurotiales</taxon>
        <taxon>Aspergillaceae</taxon>
        <taxon>Aspergillus</taxon>
        <taxon>Aspergillus subgen. Circumdati</taxon>
    </lineage>
</organism>
<dbReference type="EMBL" id="ML738331">
    <property type="protein sequence ID" value="KAE8312738.1"/>
    <property type="molecule type" value="Genomic_DNA"/>
</dbReference>
<dbReference type="Proteomes" id="UP000325433">
    <property type="component" value="Unassembled WGS sequence"/>
</dbReference>
<dbReference type="AlphaFoldDB" id="A0A5N6VWV3"/>
<sequence length="53" mass="6593">MPWCRYFGCCGCNLFCTYGLHILNAFDEILWTLLFILRQLRVVHDKRYIWFRF</sequence>
<evidence type="ECO:0000313" key="1">
    <source>
        <dbReference type="EMBL" id="KAE8312738.1"/>
    </source>
</evidence>